<dbReference type="PROSITE" id="PS50042">
    <property type="entry name" value="CNMP_BINDING_3"/>
    <property type="match status" value="1"/>
</dbReference>
<reference evidence="3 4" key="1">
    <citation type="submission" date="2024-04" db="EMBL/GenBank/DDBJ databases">
        <authorList>
            <consortium name="Genoscope - CEA"/>
            <person name="William W."/>
        </authorList>
    </citation>
    <scope>NUCLEOTIDE SEQUENCE [LARGE SCALE GENOMIC DNA]</scope>
</reference>
<dbReference type="EMBL" id="CAXITT010000275">
    <property type="protein sequence ID" value="CAL1537797.1"/>
    <property type="molecule type" value="Genomic_DNA"/>
</dbReference>
<feature type="domain" description="Cyclic nucleotide-binding" evidence="2">
    <location>
        <begin position="164"/>
        <end position="210"/>
    </location>
</feature>
<organism evidence="3 4">
    <name type="scientific">Lymnaea stagnalis</name>
    <name type="common">Great pond snail</name>
    <name type="synonym">Helix stagnalis</name>
    <dbReference type="NCBI Taxonomy" id="6523"/>
    <lineage>
        <taxon>Eukaryota</taxon>
        <taxon>Metazoa</taxon>
        <taxon>Spiralia</taxon>
        <taxon>Lophotrochozoa</taxon>
        <taxon>Mollusca</taxon>
        <taxon>Gastropoda</taxon>
        <taxon>Heterobranchia</taxon>
        <taxon>Euthyneura</taxon>
        <taxon>Panpulmonata</taxon>
        <taxon>Hygrophila</taxon>
        <taxon>Lymnaeoidea</taxon>
        <taxon>Lymnaeidae</taxon>
        <taxon>Lymnaea</taxon>
    </lineage>
</organism>
<keyword evidence="1" id="KW-0472">Membrane</keyword>
<gene>
    <name evidence="3" type="ORF">GSLYS_00011699001</name>
</gene>
<evidence type="ECO:0000256" key="1">
    <source>
        <dbReference type="SAM" id="Phobius"/>
    </source>
</evidence>
<name>A0AAV2HUJ7_LYMST</name>
<proteinExistence type="predicted"/>
<dbReference type="Proteomes" id="UP001497497">
    <property type="component" value="Unassembled WGS sequence"/>
</dbReference>
<dbReference type="AlphaFoldDB" id="A0AAV2HUJ7"/>
<comment type="caution">
    <text evidence="3">The sequence shown here is derived from an EMBL/GenBank/DDBJ whole genome shotgun (WGS) entry which is preliminary data.</text>
</comment>
<protein>
    <recommendedName>
        <fullName evidence="2">Cyclic nucleotide-binding domain-containing protein</fullName>
    </recommendedName>
</protein>
<evidence type="ECO:0000313" key="3">
    <source>
        <dbReference type="EMBL" id="CAL1537797.1"/>
    </source>
</evidence>
<dbReference type="InterPro" id="IPR000595">
    <property type="entry name" value="cNMP-bd_dom"/>
</dbReference>
<dbReference type="PANTHER" id="PTHR46830">
    <property type="entry name" value="TRANSFERASE, PUTATIVE-RELATED"/>
    <property type="match status" value="1"/>
</dbReference>
<keyword evidence="4" id="KW-1185">Reference proteome</keyword>
<accession>A0AAV2HUJ7</accession>
<dbReference type="PANTHER" id="PTHR46830:SF1">
    <property type="entry name" value="ALPHA-1,4-N-ACETYLGLUCOSAMINYLTRANSFERASE"/>
    <property type="match status" value="1"/>
</dbReference>
<feature type="transmembrane region" description="Helical" evidence="1">
    <location>
        <begin position="6"/>
        <end position="25"/>
    </location>
</feature>
<keyword evidence="1" id="KW-0812">Transmembrane</keyword>
<dbReference type="Pfam" id="PF04488">
    <property type="entry name" value="Gly_transf_sug"/>
    <property type="match status" value="1"/>
</dbReference>
<evidence type="ECO:0000313" key="4">
    <source>
        <dbReference type="Proteomes" id="UP001497497"/>
    </source>
</evidence>
<dbReference type="SUPFAM" id="SSF53448">
    <property type="entry name" value="Nucleotide-diphospho-sugar transferases"/>
    <property type="match status" value="1"/>
</dbReference>
<evidence type="ECO:0000259" key="2">
    <source>
        <dbReference type="PROSITE" id="PS50042"/>
    </source>
</evidence>
<dbReference type="InterPro" id="IPR029044">
    <property type="entry name" value="Nucleotide-diphossugar_trans"/>
</dbReference>
<keyword evidence="1" id="KW-1133">Transmembrane helix</keyword>
<dbReference type="InterPro" id="IPR007577">
    <property type="entry name" value="GlycoTrfase_DXD_sugar-bd_CS"/>
</dbReference>
<dbReference type="Gene3D" id="3.90.550.20">
    <property type="match status" value="1"/>
</dbReference>
<sequence>MNRKYLLKLICLSLVIFAVAEIFILHYHRKKFKRLTVDSVKTIDHSPVFRALKNVTYFSAEKNKAFEKCNPDTSADRQRLYRDILNGISDAKFGRVDIEPGDLANTAHYIWCGSKLFLYENYLSVLSIVRVYRPMKIVFHFNQLPTVKNLYNSWFQELRQSLPYLVLRQTSSVLRCNSSDSLNFGLEQLASSIGGGIYFGERAILTYVPRKWKQENFLTYLTHGTNSSDEVIVFARYGLVDHKVTLEQFKENVYNVSYECLSVDKFNEVMTQLIILKPNEISDVLSPCLIAPKHLYPEKIINNTTPFGGVARSLHYGSSELMAAQPGKDPNDLIPAISHQISLNPQPGKSVVWTFQHYLSVLSALYVGGFHRVFVHGDIPPAGKWWDKLKRENVTFVYMDNMETIYQQKAMSLAQQSDALRALILLKYGGAYQDRDVLWANPVPEHIRRYPALMSYDWPLYEEWPRSNNIGVIMAKPGSRFLRKLLDSYWFFKASSWEYNGVLMPYKIYEMNPESILIYGQLQIICFIRVCHPAWHEGYIRKFEEAEKPTGNFSLDEPHAFHFTYPKPWESLKSFETVKKGTDIAAQVGQRLMAAVERAGKLHLLEEAT</sequence>